<dbReference type="InterPro" id="IPR058515">
    <property type="entry name" value="DUF8202"/>
</dbReference>
<dbReference type="InterPro" id="IPR002884">
    <property type="entry name" value="P_dom"/>
</dbReference>
<feature type="domain" description="P/Homo B" evidence="3">
    <location>
        <begin position="9"/>
        <end position="159"/>
    </location>
</feature>
<gene>
    <name evidence="4" type="ORF">MC378_08520</name>
</gene>
<dbReference type="EMBL" id="JAKQYM010000005">
    <property type="protein sequence ID" value="MCI2229208.1"/>
    <property type="molecule type" value="Genomic_DNA"/>
</dbReference>
<dbReference type="Proteomes" id="UP001139369">
    <property type="component" value="Unassembled WGS sequence"/>
</dbReference>
<evidence type="ECO:0000313" key="4">
    <source>
        <dbReference type="EMBL" id="MCI2229208.1"/>
    </source>
</evidence>
<dbReference type="Pfam" id="PF26628">
    <property type="entry name" value="DUF8202"/>
    <property type="match status" value="1"/>
</dbReference>
<accession>A0A9X1VP50</accession>
<keyword evidence="5" id="KW-1185">Reference proteome</keyword>
<dbReference type="RefSeq" id="WP_242178339.1">
    <property type="nucleotide sequence ID" value="NZ_JAKQYM010000005.1"/>
</dbReference>
<proteinExistence type="predicted"/>
<dbReference type="GO" id="GO:0004252">
    <property type="term" value="F:serine-type endopeptidase activity"/>
    <property type="evidence" value="ECO:0007669"/>
    <property type="project" value="InterPro"/>
</dbReference>
<keyword evidence="1" id="KW-0645">Protease</keyword>
<protein>
    <submittedName>
        <fullName evidence="4">Proprotein convertase P-domain-containing protein</fullName>
    </submittedName>
</protein>
<dbReference type="Gene3D" id="2.60.120.260">
    <property type="entry name" value="Galactose-binding domain-like"/>
    <property type="match status" value="1"/>
</dbReference>
<sequence>MFFLISINSFAQNTCTDYSENPGTTISSSGTNTYNTIINVPDSYILSDVNITVNIIHTYNADLDIYLISPLGTRVELATDKGGGGDNYSNVTFNDASSNTLPNGTLTISGDYKPEGSLADFNGQNANGNWTLEVSDDANLDGGTINNIILNLCYLTPVSGLDGHLGPGGVGDTDGASSLKFWIRTDKGVSTTGTLIDGITNSAGVSALDISETGTQRPSLVNSAINGYDEISFSGSNRLRTGLTLTTNNFVTNQASTFIVTRADNTSQNTSVYLTDPLTSNRFSNHLPWNGTVYYDFGNCCGTNSRIQVGSLTGLTSYSLWTYDANTTDGKQLYRNGSLLQNEAGISSYTSHATQRFNLGANTTGSAGFKGDVSEVVLFKNKLNTAERIIVDNYLSAKFGLTLNVNNYYNEDDLVNGNFDHKVAGIGQSLDGSAHLDSQGTGIIRINTPSSLSPDKFLFWGEDVKEANYSFSSSASTDYLERLDTKWRVSKRNDLGTVSLSLKASDLTFNSSNGCNDLKLIVSSTSDFLSKTTYDLVLSGGVYTATEVSFSDNDYFTFEYVDTIVLDGTTAYNGSSSGKPNSSDGCYKLLVKNTSLELLETANVREVEVEPGAKLVVNSELGLTVSKGIQLDGDIRLIDGAQLIQQHTGTSLITGTGKLFVDQNSEVKSKYLYNYFASPVVTIGESTYKVASVMKDGTSPTSSNSIPLAINFIGGYDGNFSNSPIELPDYWVYTYDDLGGGDYGYDNNSGNGSVIEISPGKSYLFKGPGREQNYTFEGTPNDGDYTYTGVPADVSILVGNPYPSAFNIQTFLSDNSSIGTTAYLYQHVGVENSEGIFGHYKSGYVGGYATINSATSAEATAPSKAEYIKEAESATLGGNALIVGNTVELKTATDSISFIFNGLSKSVDSLFIVYRSSVSKNLDLDINGISELTNVSFSNTLNVIDTLKLELAINVNDTILLKSKNTNTIAIDKVYVSQKFSYEVPPFNYLAIAQGFFFSTDTAGDLVFNNGQRVYIPEGTNDSFFFRNEDNRVVNNSLPVLKLGMDYSPIENQTFHRQIAVSFIKENSFSYDRGYDSEMADKGETDIYWKFPGDDSDYVISGVQNIDETLEVPFELVLKNDQSISLNIDELQNISHDVFLRDKETGIDYNLTANSLKIKLESGTYTNRFYIVFKESVLAVEENELTNSFLVYHNRNLKEVIIKNNSKATINKVTIYNVLGQKIVQVDDVEVLSKPEIILKTTQLKQVVYIVNIETNKGEISKKFF</sequence>
<reference evidence="4" key="1">
    <citation type="submission" date="2022-02" db="EMBL/GenBank/DDBJ databases">
        <title>Polaribacter sp. MSW13, isolated from seawater.</title>
        <authorList>
            <person name="Kristyanto S."/>
            <person name="Jung J."/>
            <person name="Jeon C.O."/>
        </authorList>
    </citation>
    <scope>NUCLEOTIDE SEQUENCE</scope>
    <source>
        <strain evidence="4">MSW13</strain>
    </source>
</reference>
<comment type="caution">
    <text evidence="4">The sequence shown here is derived from an EMBL/GenBank/DDBJ whole genome shotgun (WGS) entry which is preliminary data.</text>
</comment>
<evidence type="ECO:0000313" key="5">
    <source>
        <dbReference type="Proteomes" id="UP001139369"/>
    </source>
</evidence>
<dbReference type="GO" id="GO:0006508">
    <property type="term" value="P:proteolysis"/>
    <property type="evidence" value="ECO:0007669"/>
    <property type="project" value="UniProtKB-KW"/>
</dbReference>
<evidence type="ECO:0000256" key="2">
    <source>
        <dbReference type="ARBA" id="ARBA00022801"/>
    </source>
</evidence>
<name>A0A9X1VP50_9FLAO</name>
<keyword evidence="2" id="KW-0378">Hydrolase</keyword>
<evidence type="ECO:0000259" key="3">
    <source>
        <dbReference type="PROSITE" id="PS51829"/>
    </source>
</evidence>
<dbReference type="SUPFAM" id="SSF49785">
    <property type="entry name" value="Galactose-binding domain-like"/>
    <property type="match status" value="1"/>
</dbReference>
<evidence type="ECO:0000256" key="1">
    <source>
        <dbReference type="ARBA" id="ARBA00022670"/>
    </source>
</evidence>
<dbReference type="PROSITE" id="PS51829">
    <property type="entry name" value="P_HOMO_B"/>
    <property type="match status" value="1"/>
</dbReference>
<dbReference type="InterPro" id="IPR008979">
    <property type="entry name" value="Galactose-bd-like_sf"/>
</dbReference>
<dbReference type="AlphaFoldDB" id="A0A9X1VP50"/>
<dbReference type="Pfam" id="PF01483">
    <property type="entry name" value="P_proprotein"/>
    <property type="match status" value="1"/>
</dbReference>
<organism evidence="4 5">
    <name type="scientific">Polaribacter marinus</name>
    <dbReference type="NCBI Taxonomy" id="2916838"/>
    <lineage>
        <taxon>Bacteria</taxon>
        <taxon>Pseudomonadati</taxon>
        <taxon>Bacteroidota</taxon>
        <taxon>Flavobacteriia</taxon>
        <taxon>Flavobacteriales</taxon>
        <taxon>Flavobacteriaceae</taxon>
    </lineage>
</organism>